<feature type="transmembrane region" description="Helical" evidence="1">
    <location>
        <begin position="32"/>
        <end position="53"/>
    </location>
</feature>
<keyword evidence="1" id="KW-0812">Transmembrane</keyword>
<protein>
    <recommendedName>
        <fullName evidence="2">Band 7 domain-containing protein</fullName>
    </recommendedName>
</protein>
<evidence type="ECO:0000259" key="2">
    <source>
        <dbReference type="Pfam" id="PF01145"/>
    </source>
</evidence>
<name>A0A7S1F3R2_NOCSC</name>
<accession>A0A7S1F3R2</accession>
<gene>
    <name evidence="3" type="ORF">NSCI0253_LOCUS15373</name>
</gene>
<dbReference type="EMBL" id="HBFQ01021938">
    <property type="protein sequence ID" value="CAD8841025.1"/>
    <property type="molecule type" value="Transcribed_RNA"/>
</dbReference>
<keyword evidence="1" id="KW-0472">Membrane</keyword>
<proteinExistence type="predicted"/>
<evidence type="ECO:0000313" key="3">
    <source>
        <dbReference type="EMBL" id="CAD8841025.1"/>
    </source>
</evidence>
<feature type="domain" description="Band 7" evidence="2">
    <location>
        <begin position="74"/>
        <end position="240"/>
    </location>
</feature>
<organism evidence="3">
    <name type="scientific">Noctiluca scintillans</name>
    <name type="common">Sea sparkle</name>
    <name type="synonym">Red tide dinoflagellate</name>
    <dbReference type="NCBI Taxonomy" id="2966"/>
    <lineage>
        <taxon>Eukaryota</taxon>
        <taxon>Sar</taxon>
        <taxon>Alveolata</taxon>
        <taxon>Dinophyceae</taxon>
        <taxon>Noctilucales</taxon>
        <taxon>Noctilucaceae</taxon>
        <taxon>Noctiluca</taxon>
    </lineage>
</organism>
<reference evidence="3" key="1">
    <citation type="submission" date="2021-01" db="EMBL/GenBank/DDBJ databases">
        <authorList>
            <person name="Corre E."/>
            <person name="Pelletier E."/>
            <person name="Niang G."/>
            <person name="Scheremetjew M."/>
            <person name="Finn R."/>
            <person name="Kale V."/>
            <person name="Holt S."/>
            <person name="Cochrane G."/>
            <person name="Meng A."/>
            <person name="Brown T."/>
            <person name="Cohen L."/>
        </authorList>
    </citation>
    <scope>NUCLEOTIDE SEQUENCE</scope>
</reference>
<keyword evidence="1" id="KW-1133">Transmembrane helix</keyword>
<dbReference type="InterPro" id="IPR001107">
    <property type="entry name" value="Band_7"/>
</dbReference>
<dbReference type="AlphaFoldDB" id="A0A7S1F3R2"/>
<evidence type="ECO:0000256" key="1">
    <source>
        <dbReference type="SAM" id="Phobius"/>
    </source>
</evidence>
<sequence>MYQGGARQTRQGQEDRWQFMQDGETPPCFPGSAAWCCPVAIVTSLVLMALVFFSFDTLEYQEMGINYSWISESIEPVTYPSGRYYLGLGNRFIRFPSVVKSVSFVDDFAEGLNGPALTSRTMDGVTVRLEVSFQYRLKFQDVYNLYITLGDDYEKIFVRMAIEQLTIASTMHNAHNFFNNRTFIGQEMHRMLSTHFSENAFSEVPFFQLRTVHLPTPFENAIQDTQVKQQEIQIAVAEQNQNRVKYQTKVLQAEQAVHVLQNKALGEASAVLANNEAYCNVYKLTQTLQAEAYAQIMEESGWNPSQLLDYMRIRAVRTHPSARTVINL</sequence>
<dbReference type="Pfam" id="PF01145">
    <property type="entry name" value="Band_7"/>
    <property type="match status" value="1"/>
</dbReference>